<accession>A0ABV5WCA3</accession>
<dbReference type="EMBL" id="JBHMAF010000020">
    <property type="protein sequence ID" value="MFB9758017.1"/>
    <property type="molecule type" value="Genomic_DNA"/>
</dbReference>
<gene>
    <name evidence="1" type="ORF">ACFFMS_05620</name>
</gene>
<sequence length="87" mass="10287">MEEKLRRIQDLAQEIVETLLQEAFFNQNTQMRHSVEHLANTVAALAKIQLNEDDNIEDTLRYTVTKMCIVRNAMEKEKQHKNIKEFV</sequence>
<proteinExistence type="predicted"/>
<reference evidence="1 2" key="1">
    <citation type="submission" date="2024-09" db="EMBL/GenBank/DDBJ databases">
        <authorList>
            <person name="Sun Q."/>
            <person name="Mori K."/>
        </authorList>
    </citation>
    <scope>NUCLEOTIDE SEQUENCE [LARGE SCALE GENOMIC DNA]</scope>
    <source>
        <strain evidence="1 2">JCM 11201</strain>
    </source>
</reference>
<organism evidence="1 2">
    <name type="scientific">Ectobacillus funiculus</name>
    <dbReference type="NCBI Taxonomy" id="137993"/>
    <lineage>
        <taxon>Bacteria</taxon>
        <taxon>Bacillati</taxon>
        <taxon>Bacillota</taxon>
        <taxon>Bacilli</taxon>
        <taxon>Bacillales</taxon>
        <taxon>Bacillaceae</taxon>
        <taxon>Ectobacillus</taxon>
    </lineage>
</organism>
<name>A0ABV5WCA3_9BACI</name>
<keyword evidence="2" id="KW-1185">Reference proteome</keyword>
<protein>
    <submittedName>
        <fullName evidence="1">LemA domain protein</fullName>
    </submittedName>
</protein>
<dbReference type="RefSeq" id="WP_379948259.1">
    <property type="nucleotide sequence ID" value="NZ_JBHMAF010000020.1"/>
</dbReference>
<evidence type="ECO:0000313" key="2">
    <source>
        <dbReference type="Proteomes" id="UP001589609"/>
    </source>
</evidence>
<dbReference type="Proteomes" id="UP001589609">
    <property type="component" value="Unassembled WGS sequence"/>
</dbReference>
<comment type="caution">
    <text evidence="1">The sequence shown here is derived from an EMBL/GenBank/DDBJ whole genome shotgun (WGS) entry which is preliminary data.</text>
</comment>
<evidence type="ECO:0000313" key="1">
    <source>
        <dbReference type="EMBL" id="MFB9758017.1"/>
    </source>
</evidence>